<organism evidence="1 2">
    <name type="scientific">Rhodanobacter geophilus</name>
    <dbReference type="NCBI Taxonomy" id="3162488"/>
    <lineage>
        <taxon>Bacteria</taxon>
        <taxon>Pseudomonadati</taxon>
        <taxon>Pseudomonadota</taxon>
        <taxon>Gammaproteobacteria</taxon>
        <taxon>Lysobacterales</taxon>
        <taxon>Rhodanobacteraceae</taxon>
        <taxon>Rhodanobacter</taxon>
    </lineage>
</organism>
<reference evidence="1 2" key="1">
    <citation type="submission" date="2024-06" db="EMBL/GenBank/DDBJ databases">
        <authorList>
            <person name="Woo H."/>
        </authorList>
    </citation>
    <scope>NUCLEOTIDE SEQUENCE [LARGE SCALE GENOMIC DNA]</scope>
    <source>
        <strain evidence="1 2">S2-g</strain>
    </source>
</reference>
<dbReference type="PANTHER" id="PTHR43239">
    <property type="entry name" value="UPF0734 PROTEIN DDB_G0273871/DDB_G0273177"/>
    <property type="match status" value="1"/>
</dbReference>
<accession>A0ABV3QNX3</accession>
<keyword evidence="2" id="KW-1185">Reference proteome</keyword>
<comment type="caution">
    <text evidence="1">The sequence shown here is derived from an EMBL/GenBank/DDBJ whole genome shotgun (WGS) entry which is preliminary data.</text>
</comment>
<evidence type="ECO:0000313" key="1">
    <source>
        <dbReference type="EMBL" id="MEW9624119.1"/>
    </source>
</evidence>
<sequence length="122" mass="13854">MPRLYYALDLRDDAAAIAEYENWHRPDVVWPEIVASIRAAGIEDMEIFRSGNRLVMVMQVPDDYDAAGKQAADAADPRVQAWEQLMDRYQQRLPWAKPGEKWVAMRGIFSLKAALAACDARS</sequence>
<dbReference type="EMBL" id="JBFOHL010000006">
    <property type="protein sequence ID" value="MEW9624119.1"/>
    <property type="molecule type" value="Genomic_DNA"/>
</dbReference>
<protein>
    <submittedName>
        <fullName evidence="1">L-rhamnose mutarotase</fullName>
    </submittedName>
</protein>
<dbReference type="InterPro" id="IPR011008">
    <property type="entry name" value="Dimeric_a/b-barrel"/>
</dbReference>
<proteinExistence type="predicted"/>
<dbReference type="Gene3D" id="3.30.70.100">
    <property type="match status" value="1"/>
</dbReference>
<evidence type="ECO:0000313" key="2">
    <source>
        <dbReference type="Proteomes" id="UP001556170"/>
    </source>
</evidence>
<dbReference type="RefSeq" id="WP_367844430.1">
    <property type="nucleotide sequence ID" value="NZ_JBFOHL010000006.1"/>
</dbReference>
<name>A0ABV3QNX3_9GAMM</name>
<dbReference type="Pfam" id="PF05336">
    <property type="entry name" value="rhaM"/>
    <property type="match status" value="1"/>
</dbReference>
<dbReference type="InterPro" id="IPR052996">
    <property type="entry name" value="Carb_Metab_Mutarotase"/>
</dbReference>
<dbReference type="Proteomes" id="UP001556170">
    <property type="component" value="Unassembled WGS sequence"/>
</dbReference>
<gene>
    <name evidence="1" type="ORF">ABQJ56_07745</name>
</gene>
<dbReference type="InterPro" id="IPR008000">
    <property type="entry name" value="Rham/fucose_mutarotase"/>
</dbReference>
<dbReference type="SUPFAM" id="SSF54909">
    <property type="entry name" value="Dimeric alpha+beta barrel"/>
    <property type="match status" value="1"/>
</dbReference>
<dbReference type="PANTHER" id="PTHR43239:SF1">
    <property type="entry name" value="UPF0734 PROTEIN DDB_G0273871_DDB_G0273177"/>
    <property type="match status" value="1"/>
</dbReference>